<comment type="similarity">
    <text evidence="2 20">Belongs to the neuropilin family.</text>
</comment>
<dbReference type="CDD" id="cd06263">
    <property type="entry name" value="MAM"/>
    <property type="match status" value="1"/>
</dbReference>
<evidence type="ECO:0000256" key="13">
    <source>
        <dbReference type="ARBA" id="ARBA00022974"/>
    </source>
</evidence>
<feature type="binding site" evidence="21">
    <location>
        <position position="193"/>
    </location>
    <ligand>
        <name>Ca(2+)</name>
        <dbReference type="ChEBI" id="CHEBI:29108"/>
    </ligand>
</feature>
<feature type="domain" description="CUB" evidence="26">
    <location>
        <begin position="25"/>
        <end position="139"/>
    </location>
</feature>
<evidence type="ECO:0000256" key="8">
    <source>
        <dbReference type="ARBA" id="ARBA00022729"/>
    </source>
</evidence>
<evidence type="ECO:0000259" key="26">
    <source>
        <dbReference type="PROSITE" id="PS01180"/>
    </source>
</evidence>
<keyword evidence="9" id="KW-0677">Repeat</keyword>
<dbReference type="PANTHER" id="PTHR46806:SF4">
    <property type="entry name" value="NEUROPILIN-1"/>
    <property type="match status" value="1"/>
</dbReference>
<feature type="domain" description="F5/8 type C" evidence="27">
    <location>
        <begin position="269"/>
        <end position="418"/>
    </location>
</feature>
<dbReference type="GO" id="GO:0002040">
    <property type="term" value="P:sprouting angiogenesis"/>
    <property type="evidence" value="ECO:0007669"/>
    <property type="project" value="TreeGrafter"/>
</dbReference>
<evidence type="ECO:0000256" key="20">
    <source>
        <dbReference type="PIRNR" id="PIRNR036960"/>
    </source>
</evidence>
<dbReference type="Gene3D" id="2.60.120.200">
    <property type="match status" value="1"/>
</dbReference>
<dbReference type="InterPro" id="IPR013320">
    <property type="entry name" value="ConA-like_dom_sf"/>
</dbReference>
<dbReference type="GO" id="GO:0048010">
    <property type="term" value="P:vascular endothelial growth factor receptor signaling pathway"/>
    <property type="evidence" value="ECO:0007669"/>
    <property type="project" value="TreeGrafter"/>
</dbReference>
<feature type="disulfide bond" evidence="22">
    <location>
        <begin position="80"/>
        <end position="102"/>
    </location>
</feature>
<dbReference type="GO" id="GO:0001570">
    <property type="term" value="P:vasculogenesis"/>
    <property type="evidence" value="ECO:0007669"/>
    <property type="project" value="TreeGrafter"/>
</dbReference>
<evidence type="ECO:0000256" key="4">
    <source>
        <dbReference type="ARBA" id="ARBA00022657"/>
    </source>
</evidence>
<accession>A0A674C0T1</accession>
<reference evidence="29" key="1">
    <citation type="submission" date="2025-08" db="UniProtKB">
        <authorList>
            <consortium name="Ensembl"/>
        </authorList>
    </citation>
    <scope>IDENTIFICATION</scope>
</reference>
<feature type="disulfide bond" evidence="22">
    <location>
        <begin position="204"/>
        <end position="226"/>
    </location>
</feature>
<dbReference type="InterPro" id="IPR014648">
    <property type="entry name" value="Neuropilin"/>
</dbReference>
<comment type="caution">
    <text evidence="23">Lacks conserved residue(s) required for the propagation of feature annotation.</text>
</comment>
<evidence type="ECO:0000256" key="22">
    <source>
        <dbReference type="PIRSR" id="PIRSR036960-2"/>
    </source>
</evidence>
<dbReference type="Gene3D" id="2.60.120.290">
    <property type="entry name" value="Spermadhesin, CUB domain"/>
    <property type="match status" value="2"/>
</dbReference>
<dbReference type="CDD" id="cd00057">
    <property type="entry name" value="FA58C"/>
    <property type="match status" value="2"/>
</dbReference>
<keyword evidence="13" id="KW-0654">Proteoglycan</keyword>
<keyword evidence="3 20" id="KW-0217">Developmental protein</keyword>
<keyword evidence="17 20" id="KW-0675">Receptor</keyword>
<evidence type="ECO:0000256" key="24">
    <source>
        <dbReference type="SAM" id="Phobius"/>
    </source>
</evidence>
<keyword evidence="30" id="KW-1185">Reference proteome</keyword>
<dbReference type="GO" id="GO:0051491">
    <property type="term" value="P:positive regulation of filopodium assembly"/>
    <property type="evidence" value="ECO:0007669"/>
    <property type="project" value="TreeGrafter"/>
</dbReference>
<dbReference type="AlphaFoldDB" id="A0A674C0T1"/>
<keyword evidence="8 25" id="KW-0732">Signal</keyword>
<dbReference type="GO" id="GO:0038085">
    <property type="term" value="F:vascular endothelial growth factor binding"/>
    <property type="evidence" value="ECO:0007669"/>
    <property type="project" value="TreeGrafter"/>
</dbReference>
<evidence type="ECO:0000256" key="3">
    <source>
        <dbReference type="ARBA" id="ARBA00022473"/>
    </source>
</evidence>
<proteinExistence type="inferred from homology"/>
<gene>
    <name evidence="29" type="primary">NRP1</name>
</gene>
<dbReference type="GO" id="GO:0008201">
    <property type="term" value="F:heparin binding"/>
    <property type="evidence" value="ECO:0007669"/>
    <property type="project" value="UniProtKB-KW"/>
</dbReference>
<evidence type="ECO:0000256" key="18">
    <source>
        <dbReference type="ARBA" id="ARBA00023180"/>
    </source>
</evidence>
<dbReference type="InterPro" id="IPR000421">
    <property type="entry name" value="FA58C"/>
</dbReference>
<dbReference type="InterPro" id="IPR000998">
    <property type="entry name" value="MAM_dom"/>
</dbReference>
<feature type="domain" description="MAM" evidence="28">
    <location>
        <begin position="641"/>
        <end position="809"/>
    </location>
</feature>
<dbReference type="SMART" id="SM00042">
    <property type="entry name" value="CUB"/>
    <property type="match status" value="2"/>
</dbReference>
<feature type="disulfide bond" evidence="22">
    <location>
        <begin position="145"/>
        <end position="171"/>
    </location>
</feature>
<feature type="chain" id="PRO_5025480672" description="Neuropilin" evidence="25">
    <location>
        <begin position="21"/>
        <end position="919"/>
    </location>
</feature>
<dbReference type="SUPFAM" id="SSF49854">
    <property type="entry name" value="Spermadhesin, CUB domain"/>
    <property type="match status" value="2"/>
</dbReference>
<evidence type="ECO:0000256" key="11">
    <source>
        <dbReference type="ARBA" id="ARBA00022837"/>
    </source>
</evidence>
<evidence type="ECO:0000259" key="27">
    <source>
        <dbReference type="PROSITE" id="PS50022"/>
    </source>
</evidence>
<dbReference type="Pfam" id="PF00629">
    <property type="entry name" value="MAM"/>
    <property type="match status" value="1"/>
</dbReference>
<feature type="domain" description="F5/8 type C" evidence="27">
    <location>
        <begin position="425"/>
        <end position="577"/>
    </location>
</feature>
<dbReference type="FunFam" id="2.60.120.290:FF:000003">
    <property type="entry name" value="Neuropilin"/>
    <property type="match status" value="1"/>
</dbReference>
<dbReference type="InterPro" id="IPR008979">
    <property type="entry name" value="Galactose-bd-like_sf"/>
</dbReference>
<keyword evidence="5" id="KW-0358">Heparin-binding</keyword>
<feature type="disulfide bond" evidence="22">
    <location>
        <begin position="269"/>
        <end position="418"/>
    </location>
</feature>
<evidence type="ECO:0000256" key="2">
    <source>
        <dbReference type="ARBA" id="ARBA00006078"/>
    </source>
</evidence>
<dbReference type="FunFam" id="2.60.120.260:FF:000002">
    <property type="entry name" value="Coagulation factor VIII"/>
    <property type="match status" value="1"/>
</dbReference>
<dbReference type="InterPro" id="IPR022579">
    <property type="entry name" value="Neuropilin_C"/>
</dbReference>
<evidence type="ECO:0000256" key="12">
    <source>
        <dbReference type="ARBA" id="ARBA00022902"/>
    </source>
</evidence>
<dbReference type="GO" id="GO:0005021">
    <property type="term" value="F:vascular endothelial growth factor receptor activity"/>
    <property type="evidence" value="ECO:0007669"/>
    <property type="project" value="InterPro"/>
</dbReference>
<evidence type="ECO:0000256" key="23">
    <source>
        <dbReference type="PROSITE-ProRule" id="PRU00059"/>
    </source>
</evidence>
<evidence type="ECO:0000256" key="7">
    <source>
        <dbReference type="ARBA" id="ARBA00022723"/>
    </source>
</evidence>
<evidence type="ECO:0000256" key="25">
    <source>
        <dbReference type="SAM" id="SignalP"/>
    </source>
</evidence>
<keyword evidence="14 24" id="KW-1133">Transmembrane helix</keyword>
<feature type="signal peptide" evidence="25">
    <location>
        <begin position="1"/>
        <end position="20"/>
    </location>
</feature>
<keyword evidence="4" id="KW-0037">Angiogenesis</keyword>
<keyword evidence="7 21" id="KW-0479">Metal-binding</keyword>
<keyword evidence="6 24" id="KW-0812">Transmembrane</keyword>
<evidence type="ECO:0000313" key="30">
    <source>
        <dbReference type="Proteomes" id="UP000472277"/>
    </source>
</evidence>
<keyword evidence="16 22" id="KW-1015">Disulfide bond</keyword>
<organism evidence="29 30">
    <name type="scientific">Salmo trutta</name>
    <name type="common">Brown trout</name>
    <dbReference type="NCBI Taxonomy" id="8032"/>
    <lineage>
        <taxon>Eukaryota</taxon>
        <taxon>Metazoa</taxon>
        <taxon>Chordata</taxon>
        <taxon>Craniata</taxon>
        <taxon>Vertebrata</taxon>
        <taxon>Euteleostomi</taxon>
        <taxon>Actinopterygii</taxon>
        <taxon>Neopterygii</taxon>
        <taxon>Teleostei</taxon>
        <taxon>Protacanthopterygii</taxon>
        <taxon>Salmoniformes</taxon>
        <taxon>Salmonidae</taxon>
        <taxon>Salmoninae</taxon>
        <taxon>Salmo</taxon>
    </lineage>
</organism>
<dbReference type="PROSITE" id="PS50022">
    <property type="entry name" value="FA58C_3"/>
    <property type="match status" value="2"/>
</dbReference>
<evidence type="ECO:0000256" key="21">
    <source>
        <dbReference type="PIRSR" id="PIRSR036960-1"/>
    </source>
</evidence>
<dbReference type="Pfam" id="PF11980">
    <property type="entry name" value="DUF3481"/>
    <property type="match status" value="1"/>
</dbReference>
<dbReference type="SMART" id="SM00231">
    <property type="entry name" value="FA58C"/>
    <property type="match status" value="2"/>
</dbReference>
<dbReference type="Pfam" id="PF00754">
    <property type="entry name" value="F5_F8_type_C"/>
    <property type="match status" value="2"/>
</dbReference>
<dbReference type="FunFam" id="2.60.120.260:FF:000013">
    <property type="entry name" value="Neuropilin"/>
    <property type="match status" value="1"/>
</dbReference>
<dbReference type="InterPro" id="IPR000859">
    <property type="entry name" value="CUB_dom"/>
</dbReference>
<dbReference type="GO" id="GO:0017154">
    <property type="term" value="F:semaphorin receptor activity"/>
    <property type="evidence" value="ECO:0007669"/>
    <property type="project" value="InterPro"/>
</dbReference>
<dbReference type="InterPro" id="IPR050633">
    <property type="entry name" value="Neuropilin_MCO_CoagFactor"/>
</dbReference>
<evidence type="ECO:0000256" key="10">
    <source>
        <dbReference type="ARBA" id="ARBA00022782"/>
    </source>
</evidence>
<keyword evidence="19" id="KW-0357">Heparan sulfate</keyword>
<evidence type="ECO:0000256" key="6">
    <source>
        <dbReference type="ARBA" id="ARBA00022692"/>
    </source>
</evidence>
<dbReference type="InterPro" id="IPR035914">
    <property type="entry name" value="Sperma_CUB_dom_sf"/>
</dbReference>
<evidence type="ECO:0000256" key="15">
    <source>
        <dbReference type="ARBA" id="ARBA00023136"/>
    </source>
</evidence>
<feature type="binding site" evidence="21">
    <location>
        <position position="207"/>
    </location>
    <ligand>
        <name>Ca(2+)</name>
        <dbReference type="ChEBI" id="CHEBI:29108"/>
    </ligand>
</feature>
<evidence type="ECO:0000313" key="29">
    <source>
        <dbReference type="Ensembl" id="ENSSTUP00000077169.1"/>
    </source>
</evidence>
<evidence type="ECO:0000256" key="9">
    <source>
        <dbReference type="ARBA" id="ARBA00022737"/>
    </source>
</evidence>
<comment type="subcellular location">
    <subcellularLocation>
        <location evidence="1">Membrane</location>
        <topology evidence="1">Single-pass type I membrane protein</topology>
    </subcellularLocation>
</comment>
<dbReference type="GeneTree" id="ENSGT00940000157169"/>
<dbReference type="GO" id="GO:0010595">
    <property type="term" value="P:positive regulation of endothelial cell migration"/>
    <property type="evidence" value="ECO:0007669"/>
    <property type="project" value="TreeGrafter"/>
</dbReference>
<dbReference type="SMART" id="SM00137">
    <property type="entry name" value="MAM"/>
    <property type="match status" value="1"/>
</dbReference>
<dbReference type="Proteomes" id="UP000472277">
    <property type="component" value="Chromosome 31"/>
</dbReference>
<reference evidence="29" key="2">
    <citation type="submission" date="2025-09" db="UniProtKB">
        <authorList>
            <consortium name="Ensembl"/>
        </authorList>
    </citation>
    <scope>IDENTIFICATION</scope>
</reference>
<dbReference type="GO" id="GO:0007411">
    <property type="term" value="P:axon guidance"/>
    <property type="evidence" value="ECO:0007669"/>
    <property type="project" value="InterPro"/>
</dbReference>
<dbReference type="GO" id="GO:0030424">
    <property type="term" value="C:axon"/>
    <property type="evidence" value="ECO:0007669"/>
    <property type="project" value="TreeGrafter"/>
</dbReference>
<keyword evidence="12 20" id="KW-0524">Neurogenesis</keyword>
<dbReference type="SUPFAM" id="SSF49785">
    <property type="entry name" value="Galactose-binding domain-like"/>
    <property type="match status" value="2"/>
</dbReference>
<name>A0A674C0T1_SALTR</name>
<feature type="domain" description="CUB" evidence="26">
    <location>
        <begin position="145"/>
        <end position="263"/>
    </location>
</feature>
<evidence type="ECO:0000256" key="16">
    <source>
        <dbReference type="ARBA" id="ARBA00023157"/>
    </source>
</evidence>
<feature type="binding site" evidence="21">
    <location>
        <position position="248"/>
    </location>
    <ligand>
        <name>Ca(2+)</name>
        <dbReference type="ChEBI" id="CHEBI:29108"/>
    </ligand>
</feature>
<keyword evidence="11 20" id="KW-0106">Calcium</keyword>
<dbReference type="PROSITE" id="PS01180">
    <property type="entry name" value="CUB"/>
    <property type="match status" value="2"/>
</dbReference>
<evidence type="ECO:0000256" key="1">
    <source>
        <dbReference type="ARBA" id="ARBA00004479"/>
    </source>
</evidence>
<dbReference type="PROSITE" id="PS01286">
    <property type="entry name" value="FA58C_2"/>
    <property type="match status" value="1"/>
</dbReference>
<dbReference type="PIRSF" id="PIRSF036960">
    <property type="entry name" value="Neuropilin"/>
    <property type="match status" value="1"/>
</dbReference>
<dbReference type="GO" id="GO:0001755">
    <property type="term" value="P:neural crest cell migration"/>
    <property type="evidence" value="ECO:0007669"/>
    <property type="project" value="TreeGrafter"/>
</dbReference>
<dbReference type="GO" id="GO:0005925">
    <property type="term" value="C:focal adhesion"/>
    <property type="evidence" value="ECO:0007669"/>
    <property type="project" value="TreeGrafter"/>
</dbReference>
<dbReference type="CDD" id="cd00041">
    <property type="entry name" value="CUB"/>
    <property type="match status" value="2"/>
</dbReference>
<dbReference type="GO" id="GO:0030947">
    <property type="term" value="P:regulation of vascular endothelial growth factor receptor signaling pathway"/>
    <property type="evidence" value="ECO:0007669"/>
    <property type="project" value="TreeGrafter"/>
</dbReference>
<dbReference type="SUPFAM" id="SSF49899">
    <property type="entry name" value="Concanavalin A-like lectins/glucanases"/>
    <property type="match status" value="1"/>
</dbReference>
<evidence type="ECO:0000256" key="14">
    <source>
        <dbReference type="ARBA" id="ARBA00022989"/>
    </source>
</evidence>
<dbReference type="PANTHER" id="PTHR46806">
    <property type="entry name" value="F5/8 TYPE C DOMAIN-CONTAINING PROTEIN"/>
    <property type="match status" value="1"/>
</dbReference>
<dbReference type="Ensembl" id="ENSSTUT00000082198.1">
    <property type="protein sequence ID" value="ENSSTUP00000077169.1"/>
    <property type="gene ID" value="ENSSTUG00000033144.1"/>
</dbReference>
<keyword evidence="15 20" id="KW-0472">Membrane</keyword>
<feature type="transmembrane region" description="Helical" evidence="24">
    <location>
        <begin position="851"/>
        <end position="876"/>
    </location>
</feature>
<keyword evidence="18" id="KW-0325">Glycoprotein</keyword>
<evidence type="ECO:0000259" key="28">
    <source>
        <dbReference type="PROSITE" id="PS50060"/>
    </source>
</evidence>
<dbReference type="GO" id="GO:0046872">
    <property type="term" value="F:metal ion binding"/>
    <property type="evidence" value="ECO:0007669"/>
    <property type="project" value="UniProtKB-UniRule"/>
</dbReference>
<evidence type="ECO:0000256" key="19">
    <source>
        <dbReference type="ARBA" id="ARBA00023207"/>
    </source>
</evidence>
<dbReference type="PROSITE" id="PS01285">
    <property type="entry name" value="FA58C_1"/>
    <property type="match status" value="1"/>
</dbReference>
<dbReference type="FunFam" id="2.60.120.290:FF:000010">
    <property type="entry name" value="Neuropilin"/>
    <property type="match status" value="1"/>
</dbReference>
<dbReference type="GO" id="GO:0005886">
    <property type="term" value="C:plasma membrane"/>
    <property type="evidence" value="ECO:0007669"/>
    <property type="project" value="TreeGrafter"/>
</dbReference>
<evidence type="ECO:0000256" key="17">
    <source>
        <dbReference type="ARBA" id="ARBA00023170"/>
    </source>
</evidence>
<sequence length="919" mass="102418">MYCGFILFFSTELLFVASLAQIYKCGDNIEITSADYLTSPGYPTSYPPSQQCMWVISAPDPGQKILINFNPHFDLEDRDCKYDYVEVFNGGDEQAPTLGKFCGKIAPSPIISSGSQLLIKFVSDYESPGAGFSVRYEVFKTGPECSRNFTSSKGIIKTPGFPDKYPNNLDCTFMIIAPKMSEIVVDFDTFDMEPDTTPPPGALCRYDWLEIWDGFPAVGPHIGRYCGNSSPGRVISYTGILSMTINTDNAIAREGFSGNYTVRERNFTCLEGLGMESGEITSDQITASSQYNPNWSPERSRLNYKENGWTPSEDSAREWIQVDLGFLRFVSAVGTQGAISKETKKEYFVHSYKLDVSSNGEDWVTIKEGSKQMIFQGNHNPTEEKRSFLPKQTLARYVRIRPMSWEIGICMRFEVYGCKTSDYPCSGMLGMVSGQISDAQISASSHAERGWVPENARLLTGRSGWTQQQTRQPFRNEWLQMDLGQDKLVSGLLIQGGRHRDKNVFMKKFKVGYSNNGSDFTMVKEDNSSKPKIFIGNQNHDTPELRTLGPLLTRFLRVYPERATPDGLGLRLELLGSTKFAVTTFAATTTASVTMPTLTSECDDQEASCHSGTGVEDYDTTGRKRAWLLTRLTSFPEYLWFACDFGWAGNPSFCGWTLEKDTGAEWMIQTSGAPTVHKGPNLDHTGVPGNFIYMQLARMEERVARLASLPVTAPDTNLCVSFWYHIFGEHAGTLHIKQRRQTEEGRAEALLWTVSGHQGSRWREGRLLVPHSSIPYEVVIEGVGDRSTGHIALDNIKILDGLTPEECKDHPRLLKLFFSISISAMDPYYPEEVENSELGGPGNMLKTLDPILITIIAMSALGVFLGAICGVVLYCACSHGHMSDSRNLSALENYNFELVDGVKLKKDSKLNAQNSYSEA</sequence>
<feature type="disulfide bond" evidence="22 23">
    <location>
        <begin position="25"/>
        <end position="52"/>
    </location>
</feature>
<dbReference type="PROSITE" id="PS50060">
    <property type="entry name" value="MAM_2"/>
    <property type="match status" value="1"/>
</dbReference>
<protein>
    <recommendedName>
        <fullName evidence="20">Neuropilin</fullName>
    </recommendedName>
</protein>
<dbReference type="Pfam" id="PF00431">
    <property type="entry name" value="CUB"/>
    <property type="match status" value="2"/>
</dbReference>
<dbReference type="Gene3D" id="2.60.120.260">
    <property type="entry name" value="Galactose-binding domain-like"/>
    <property type="match status" value="2"/>
</dbReference>
<dbReference type="GO" id="GO:0009611">
    <property type="term" value="P:response to wounding"/>
    <property type="evidence" value="ECO:0007669"/>
    <property type="project" value="TreeGrafter"/>
</dbReference>
<keyword evidence="10 20" id="KW-0221">Differentiation</keyword>
<evidence type="ECO:0000256" key="5">
    <source>
        <dbReference type="ARBA" id="ARBA00022674"/>
    </source>
</evidence>